<name>J3MIL8_ORYBR</name>
<feature type="compositionally biased region" description="Polar residues" evidence="1">
    <location>
        <begin position="173"/>
        <end position="187"/>
    </location>
</feature>
<evidence type="ECO:0000256" key="1">
    <source>
        <dbReference type="SAM" id="MobiDB-lite"/>
    </source>
</evidence>
<dbReference type="eggNOG" id="ENOG502QQFU">
    <property type="taxonomic scope" value="Eukaryota"/>
</dbReference>
<proteinExistence type="predicted"/>
<protein>
    <submittedName>
        <fullName evidence="2">Uncharacterized protein</fullName>
    </submittedName>
</protein>
<feature type="region of interest" description="Disordered" evidence="1">
    <location>
        <begin position="146"/>
        <end position="194"/>
    </location>
</feature>
<keyword evidence="3" id="KW-1185">Reference proteome</keyword>
<reference evidence="2" key="1">
    <citation type="journal article" date="2013" name="Nat. Commun.">
        <title>Whole-genome sequencing of Oryza brachyantha reveals mechanisms underlying Oryza genome evolution.</title>
        <authorList>
            <person name="Chen J."/>
            <person name="Huang Q."/>
            <person name="Gao D."/>
            <person name="Wang J."/>
            <person name="Lang Y."/>
            <person name="Liu T."/>
            <person name="Li B."/>
            <person name="Bai Z."/>
            <person name="Luis Goicoechea J."/>
            <person name="Liang C."/>
            <person name="Chen C."/>
            <person name="Zhang W."/>
            <person name="Sun S."/>
            <person name="Liao Y."/>
            <person name="Zhang X."/>
            <person name="Yang L."/>
            <person name="Song C."/>
            <person name="Wang M."/>
            <person name="Shi J."/>
            <person name="Liu G."/>
            <person name="Liu J."/>
            <person name="Zhou H."/>
            <person name="Zhou W."/>
            <person name="Yu Q."/>
            <person name="An N."/>
            <person name="Chen Y."/>
            <person name="Cai Q."/>
            <person name="Wang B."/>
            <person name="Liu B."/>
            <person name="Min J."/>
            <person name="Huang Y."/>
            <person name="Wu H."/>
            <person name="Li Z."/>
            <person name="Zhang Y."/>
            <person name="Yin Y."/>
            <person name="Song W."/>
            <person name="Jiang J."/>
            <person name="Jackson S.A."/>
            <person name="Wing R.A."/>
            <person name="Wang J."/>
            <person name="Chen M."/>
        </authorList>
    </citation>
    <scope>NUCLEOTIDE SEQUENCE [LARGE SCALE GENOMIC DNA]</scope>
    <source>
        <strain evidence="2">cv. IRGC 101232</strain>
    </source>
</reference>
<accession>J3MIL8</accession>
<dbReference type="AlphaFoldDB" id="J3MIL8"/>
<dbReference type="Proteomes" id="UP000006038">
    <property type="component" value="Chromosome 7"/>
</dbReference>
<dbReference type="Gramene" id="OB07G12500.1">
    <property type="protein sequence ID" value="OB07G12500.1"/>
    <property type="gene ID" value="OB07G12500"/>
</dbReference>
<feature type="region of interest" description="Disordered" evidence="1">
    <location>
        <begin position="78"/>
        <end position="104"/>
    </location>
</feature>
<evidence type="ECO:0000313" key="3">
    <source>
        <dbReference type="Proteomes" id="UP000006038"/>
    </source>
</evidence>
<dbReference type="OMA" id="AEPHAEM"/>
<organism evidence="2">
    <name type="scientific">Oryza brachyantha</name>
    <name type="common">malo sina</name>
    <dbReference type="NCBI Taxonomy" id="4533"/>
    <lineage>
        <taxon>Eukaryota</taxon>
        <taxon>Viridiplantae</taxon>
        <taxon>Streptophyta</taxon>
        <taxon>Embryophyta</taxon>
        <taxon>Tracheophyta</taxon>
        <taxon>Spermatophyta</taxon>
        <taxon>Magnoliopsida</taxon>
        <taxon>Liliopsida</taxon>
        <taxon>Poales</taxon>
        <taxon>Poaceae</taxon>
        <taxon>BOP clade</taxon>
        <taxon>Oryzoideae</taxon>
        <taxon>Oryzeae</taxon>
        <taxon>Oryzinae</taxon>
        <taxon>Oryza</taxon>
    </lineage>
</organism>
<evidence type="ECO:0000313" key="2">
    <source>
        <dbReference type="EnsemblPlants" id="OB07G12500.1"/>
    </source>
</evidence>
<sequence>MPHTFASPAPHLAGVTPIAVAPAQHFTLTPAAAEPHAEMTHFSFDHFMPVHVAAPASGPAGDYNLNFSMSSGLVGVHSRGTLQSNSQSHLSSHHHHQQQQQLQRLSAPLDAPNIPFLFSPAAAPTAADSQFAAAAAALQLWRHCSSGTGSGTPTSRRRASTDQIRSRGIRPASSPTSRVPPQVNAFNTLPEEYN</sequence>
<dbReference type="EnsemblPlants" id="OB07G12500.1">
    <property type="protein sequence ID" value="OB07G12500.1"/>
    <property type="gene ID" value="OB07G12500"/>
</dbReference>
<reference evidence="2" key="2">
    <citation type="submission" date="2013-04" db="UniProtKB">
        <authorList>
            <consortium name="EnsemblPlants"/>
        </authorList>
    </citation>
    <scope>IDENTIFICATION</scope>
</reference>
<dbReference type="HOGENOM" id="CLU_1404430_0_0_1"/>